<evidence type="ECO:0000256" key="1">
    <source>
        <dbReference type="SAM" id="MobiDB-lite"/>
    </source>
</evidence>
<organism evidence="2 3">
    <name type="scientific">Jiangella ureilytica</name>
    <dbReference type="NCBI Taxonomy" id="2530374"/>
    <lineage>
        <taxon>Bacteria</taxon>
        <taxon>Bacillati</taxon>
        <taxon>Actinomycetota</taxon>
        <taxon>Actinomycetes</taxon>
        <taxon>Jiangellales</taxon>
        <taxon>Jiangellaceae</taxon>
        <taxon>Jiangella</taxon>
    </lineage>
</organism>
<evidence type="ECO:0000313" key="3">
    <source>
        <dbReference type="Proteomes" id="UP000295621"/>
    </source>
</evidence>
<feature type="compositionally biased region" description="Basic and acidic residues" evidence="1">
    <location>
        <begin position="100"/>
        <end position="110"/>
    </location>
</feature>
<feature type="region of interest" description="Disordered" evidence="1">
    <location>
        <begin position="1"/>
        <end position="33"/>
    </location>
</feature>
<reference evidence="2 3" key="1">
    <citation type="submission" date="2019-02" db="EMBL/GenBank/DDBJ databases">
        <title>Draft genome sequences of novel Actinobacteria.</title>
        <authorList>
            <person name="Sahin N."/>
            <person name="Ay H."/>
            <person name="Saygin H."/>
        </authorList>
    </citation>
    <scope>NUCLEOTIDE SEQUENCE [LARGE SCALE GENOMIC DNA]</scope>
    <source>
        <strain evidence="2 3">KC603</strain>
    </source>
</reference>
<dbReference type="Proteomes" id="UP000295621">
    <property type="component" value="Unassembled WGS sequence"/>
</dbReference>
<comment type="caution">
    <text evidence="2">The sequence shown here is derived from an EMBL/GenBank/DDBJ whole genome shotgun (WGS) entry which is preliminary data.</text>
</comment>
<dbReference type="RefSeq" id="WP_131986931.1">
    <property type="nucleotide sequence ID" value="NZ_SMKL01000068.1"/>
</dbReference>
<evidence type="ECO:0000313" key="2">
    <source>
        <dbReference type="EMBL" id="TDC47796.1"/>
    </source>
</evidence>
<accession>A0A4R4RF09</accession>
<keyword evidence="3" id="KW-1185">Reference proteome</keyword>
<sequence>MAQMRTEGASHHDIQNQRGDAQKQSWRKRRTALIKGDTVTMLDSPCRRTRRGVHKGPEGHCGLTAVMPEIAAGNGHTTIDGEAQHSTFGDIVDALLDPVRTLEDPDRDSPDLSGLVWPDPDDDRPEV</sequence>
<gene>
    <name evidence="2" type="ORF">E1212_23370</name>
</gene>
<dbReference type="EMBL" id="SMKL01000068">
    <property type="protein sequence ID" value="TDC47796.1"/>
    <property type="molecule type" value="Genomic_DNA"/>
</dbReference>
<dbReference type="OrthoDB" id="285029at2"/>
<feature type="region of interest" description="Disordered" evidence="1">
    <location>
        <begin position="99"/>
        <end position="127"/>
    </location>
</feature>
<name>A0A4R4RF09_9ACTN</name>
<proteinExistence type="predicted"/>
<protein>
    <submittedName>
        <fullName evidence="2">Uncharacterized protein</fullName>
    </submittedName>
</protein>
<dbReference type="AlphaFoldDB" id="A0A4R4RF09"/>